<dbReference type="GO" id="GO:0016020">
    <property type="term" value="C:membrane"/>
    <property type="evidence" value="ECO:0007669"/>
    <property type="project" value="GOC"/>
</dbReference>
<dbReference type="AlphaFoldDB" id="A0A5M3Y572"/>
<dbReference type="GO" id="GO:0008758">
    <property type="term" value="F:UDP-2,3-diacylglucosamine hydrolase activity"/>
    <property type="evidence" value="ECO:0007669"/>
    <property type="project" value="TreeGrafter"/>
</dbReference>
<name>A0A5M3Y572_9ACTN</name>
<evidence type="ECO:0000256" key="1">
    <source>
        <dbReference type="ARBA" id="ARBA00022723"/>
    </source>
</evidence>
<keyword evidence="1" id="KW-0479">Metal-binding</keyword>
<dbReference type="CDD" id="cd00838">
    <property type="entry name" value="MPP_superfamily"/>
    <property type="match status" value="1"/>
</dbReference>
<sequence>MTIRVAAVGDIHLSEHARGNYRARLDGIEDRADVLLVAGDLTRHGTVEEGQVIADEFRGLAIPVVFVLGNHDYHSDAEQEIMEMLRETGHFVLDDSAEVLFGGKLGVAGGKGFGGGFAGKCANEFGEQETKAFVRHTREIAERWRIALKGLDTDHRVVLSHYAPVKDTLAGEPPEIYPFLGSYLLAEAADAAGADLIIHGHAHAGTEKGATPGGIRVRNVALPVLGRSYAIYGL</sequence>
<feature type="domain" description="Calcineurin-like phosphoesterase" evidence="3">
    <location>
        <begin position="3"/>
        <end position="204"/>
    </location>
</feature>
<dbReference type="InterPro" id="IPR051158">
    <property type="entry name" value="Metallophosphoesterase_sf"/>
</dbReference>
<dbReference type="RefSeq" id="WP_218038923.1">
    <property type="nucleotide sequence ID" value="NZ_BAAAHM010000003.1"/>
</dbReference>
<dbReference type="PIRSF" id="PIRSF008292">
    <property type="entry name" value="UCP008292"/>
    <property type="match status" value="1"/>
</dbReference>
<gene>
    <name evidence="4" type="ORF">Aple_100700</name>
</gene>
<reference evidence="4 5" key="1">
    <citation type="submission" date="2019-10" db="EMBL/GenBank/DDBJ databases">
        <title>Whole genome shotgun sequence of Acrocarpospora pleiomorpha NBRC 16267.</title>
        <authorList>
            <person name="Ichikawa N."/>
            <person name="Kimura A."/>
            <person name="Kitahashi Y."/>
            <person name="Komaki H."/>
            <person name="Oguchi A."/>
        </authorList>
    </citation>
    <scope>NUCLEOTIDE SEQUENCE [LARGE SCALE GENOMIC DNA]</scope>
    <source>
        <strain evidence="4 5">NBRC 16267</strain>
    </source>
</reference>
<dbReference type="SUPFAM" id="SSF56300">
    <property type="entry name" value="Metallo-dependent phosphatases"/>
    <property type="match status" value="1"/>
</dbReference>
<dbReference type="Pfam" id="PF00149">
    <property type="entry name" value="Metallophos"/>
    <property type="match status" value="1"/>
</dbReference>
<evidence type="ECO:0000256" key="2">
    <source>
        <dbReference type="ARBA" id="ARBA00022801"/>
    </source>
</evidence>
<organism evidence="4 5">
    <name type="scientific">Acrocarpospora pleiomorpha</name>
    <dbReference type="NCBI Taxonomy" id="90975"/>
    <lineage>
        <taxon>Bacteria</taxon>
        <taxon>Bacillati</taxon>
        <taxon>Actinomycetota</taxon>
        <taxon>Actinomycetes</taxon>
        <taxon>Streptosporangiales</taxon>
        <taxon>Streptosporangiaceae</taxon>
        <taxon>Acrocarpospora</taxon>
    </lineage>
</organism>
<dbReference type="InterPro" id="IPR004843">
    <property type="entry name" value="Calcineurin-like_PHP"/>
</dbReference>
<dbReference type="Gene3D" id="3.60.21.10">
    <property type="match status" value="1"/>
</dbReference>
<dbReference type="EMBL" id="BLAF01000113">
    <property type="protein sequence ID" value="GES27171.1"/>
    <property type="molecule type" value="Genomic_DNA"/>
</dbReference>
<proteinExistence type="predicted"/>
<dbReference type="InterPro" id="IPR016538">
    <property type="entry name" value="UCP008292"/>
</dbReference>
<accession>A0A5M3Y572</accession>
<dbReference type="GO" id="GO:0009245">
    <property type="term" value="P:lipid A biosynthetic process"/>
    <property type="evidence" value="ECO:0007669"/>
    <property type="project" value="TreeGrafter"/>
</dbReference>
<evidence type="ECO:0000313" key="4">
    <source>
        <dbReference type="EMBL" id="GES27171.1"/>
    </source>
</evidence>
<evidence type="ECO:0000259" key="3">
    <source>
        <dbReference type="Pfam" id="PF00149"/>
    </source>
</evidence>
<protein>
    <submittedName>
        <fullName evidence="4">Metallophosphoesterase</fullName>
    </submittedName>
</protein>
<evidence type="ECO:0000313" key="5">
    <source>
        <dbReference type="Proteomes" id="UP000377595"/>
    </source>
</evidence>
<dbReference type="PANTHER" id="PTHR31302:SF31">
    <property type="entry name" value="PHOSPHODIESTERASE YAEI"/>
    <property type="match status" value="1"/>
</dbReference>
<comment type="caution">
    <text evidence="4">The sequence shown here is derived from an EMBL/GenBank/DDBJ whole genome shotgun (WGS) entry which is preliminary data.</text>
</comment>
<dbReference type="PANTHER" id="PTHR31302">
    <property type="entry name" value="TRANSMEMBRANE PROTEIN WITH METALLOPHOSPHOESTERASE DOMAIN-RELATED"/>
    <property type="match status" value="1"/>
</dbReference>
<dbReference type="InterPro" id="IPR029052">
    <property type="entry name" value="Metallo-depent_PP-like"/>
</dbReference>
<keyword evidence="5" id="KW-1185">Reference proteome</keyword>
<dbReference type="GO" id="GO:0046872">
    <property type="term" value="F:metal ion binding"/>
    <property type="evidence" value="ECO:0007669"/>
    <property type="project" value="UniProtKB-KW"/>
</dbReference>
<dbReference type="Proteomes" id="UP000377595">
    <property type="component" value="Unassembled WGS sequence"/>
</dbReference>
<keyword evidence="2" id="KW-0378">Hydrolase</keyword>